<protein>
    <submittedName>
        <fullName evidence="2">Uncharacterized protein</fullName>
    </submittedName>
</protein>
<evidence type="ECO:0000256" key="1">
    <source>
        <dbReference type="SAM" id="MobiDB-lite"/>
    </source>
</evidence>
<organism evidence="2">
    <name type="scientific">Iconisemion striatum</name>
    <dbReference type="NCBI Taxonomy" id="60296"/>
    <lineage>
        <taxon>Eukaryota</taxon>
        <taxon>Metazoa</taxon>
        <taxon>Chordata</taxon>
        <taxon>Craniata</taxon>
        <taxon>Vertebrata</taxon>
        <taxon>Euteleostomi</taxon>
        <taxon>Actinopterygii</taxon>
        <taxon>Neopterygii</taxon>
        <taxon>Teleostei</taxon>
        <taxon>Neoteleostei</taxon>
        <taxon>Acanthomorphata</taxon>
        <taxon>Ovalentaria</taxon>
        <taxon>Atherinomorphae</taxon>
        <taxon>Cyprinodontiformes</taxon>
        <taxon>Nothobranchiidae</taxon>
        <taxon>Iconisemion</taxon>
    </lineage>
</organism>
<dbReference type="PANTHER" id="PTHR15977">
    <property type="entry name" value="CILIA- AND FLAGELLA-ASSOCIATED PROTEIN 46"/>
    <property type="match status" value="1"/>
</dbReference>
<dbReference type="GO" id="GO:0035082">
    <property type="term" value="P:axoneme assembly"/>
    <property type="evidence" value="ECO:0007669"/>
    <property type="project" value="InterPro"/>
</dbReference>
<dbReference type="GO" id="GO:0060294">
    <property type="term" value="P:cilium movement involved in cell motility"/>
    <property type="evidence" value="ECO:0007669"/>
    <property type="project" value="InterPro"/>
</dbReference>
<accession>A0A1A7XV73</accession>
<name>A0A1A7XV73_9TELE</name>
<reference evidence="2" key="1">
    <citation type="submission" date="2016-05" db="EMBL/GenBank/DDBJ databases">
        <authorList>
            <person name="Lavstsen T."/>
            <person name="Jespersen J.S."/>
        </authorList>
    </citation>
    <scope>NUCLEOTIDE SEQUENCE</scope>
    <source>
        <tissue evidence="2">Brain</tissue>
    </source>
</reference>
<dbReference type="EMBL" id="HADW01020523">
    <property type="protein sequence ID" value="SBP21923.1"/>
    <property type="molecule type" value="Transcribed_RNA"/>
</dbReference>
<dbReference type="AlphaFoldDB" id="A0A1A7XV73"/>
<reference evidence="2" key="2">
    <citation type="submission" date="2016-06" db="EMBL/GenBank/DDBJ databases">
        <title>The genome of a short-lived fish provides insights into sex chromosome evolution and the genetic control of aging.</title>
        <authorList>
            <person name="Reichwald K."/>
            <person name="Felder M."/>
            <person name="Petzold A."/>
            <person name="Koch P."/>
            <person name="Groth M."/>
            <person name="Platzer M."/>
        </authorList>
    </citation>
    <scope>NUCLEOTIDE SEQUENCE</scope>
    <source>
        <tissue evidence="2">Brain</tissue>
    </source>
</reference>
<feature type="region of interest" description="Disordered" evidence="1">
    <location>
        <begin position="270"/>
        <end position="291"/>
    </location>
</feature>
<sequence length="314" mass="35621">DPDEYVLLLADRKLLELPLESLSFLQGLGSVSRDFSLQLFHSRLRREEPQKVERDNKKKSKGVEGTKEKGDQSQTIKQVSAKHLGPSYTFAFDAQNFKYVVDPLDEKYFGEKTLSMEVKEVMKTHNHHWTHLWERLLGSKDRPSLFQKEQVLCRCSGFVYLGMDPLLANFPPARLAAFNLPECHVVLLFDRVLNKTNVLHETNLERKKSAGQLSLEKPLETALLLSLSGVGCIVLNQWHSSLLQNTQDAAAVLDNTLRLRLTCGQTIQALRRRDDRNTPHHNYKGPTEKAPYEPALPSSAFNCVLYGLPQLTAS</sequence>
<evidence type="ECO:0000313" key="2">
    <source>
        <dbReference type="EMBL" id="SBP21923.1"/>
    </source>
</evidence>
<feature type="non-terminal residue" evidence="2">
    <location>
        <position position="1"/>
    </location>
</feature>
<feature type="region of interest" description="Disordered" evidence="1">
    <location>
        <begin position="48"/>
        <end position="76"/>
    </location>
</feature>
<feature type="compositionally biased region" description="Basic and acidic residues" evidence="1">
    <location>
        <begin position="48"/>
        <end position="71"/>
    </location>
</feature>
<gene>
    <name evidence="2" type="primary">CABZ01078767.1</name>
</gene>
<proteinExistence type="predicted"/>
<dbReference type="InterPro" id="IPR039586">
    <property type="entry name" value="CFAP46"/>
</dbReference>
<dbReference type="PANTHER" id="PTHR15977:SF15">
    <property type="entry name" value="CILIA- AND FLAGELLA-ASSOCIATED PROTEIN 46"/>
    <property type="match status" value="1"/>
</dbReference>